<evidence type="ECO:0000313" key="3">
    <source>
        <dbReference type="Proteomes" id="UP000313645"/>
    </source>
</evidence>
<reference evidence="2 3" key="1">
    <citation type="submission" date="2019-02" db="EMBL/GenBank/DDBJ databases">
        <title>Marinobacter halodurans sp. nov., a marine bacterium isolated from sea tidal flat.</title>
        <authorList>
            <person name="Yoo Y."/>
            <person name="Lee D.W."/>
            <person name="Kim B.S."/>
            <person name="Kim J.-J."/>
        </authorList>
    </citation>
    <scope>NUCLEOTIDE SEQUENCE [LARGE SCALE GENOMIC DNA]</scope>
    <source>
        <strain evidence="2 3">YJ-S3-2</strain>
    </source>
</reference>
<evidence type="ECO:0000256" key="1">
    <source>
        <dbReference type="SAM" id="Phobius"/>
    </source>
</evidence>
<feature type="transmembrane region" description="Helical" evidence="1">
    <location>
        <begin position="117"/>
        <end position="136"/>
    </location>
</feature>
<keyword evidence="1" id="KW-1133">Transmembrane helix</keyword>
<proteinExistence type="predicted"/>
<feature type="transmembrane region" description="Helical" evidence="1">
    <location>
        <begin position="41"/>
        <end position="68"/>
    </location>
</feature>
<evidence type="ECO:0000313" key="2">
    <source>
        <dbReference type="EMBL" id="TBW48117.1"/>
    </source>
</evidence>
<organism evidence="2 3">
    <name type="scientific">Marinobacter halodurans</name>
    <dbReference type="NCBI Taxonomy" id="2528979"/>
    <lineage>
        <taxon>Bacteria</taxon>
        <taxon>Pseudomonadati</taxon>
        <taxon>Pseudomonadota</taxon>
        <taxon>Gammaproteobacteria</taxon>
        <taxon>Pseudomonadales</taxon>
        <taxon>Marinobacteraceae</taxon>
        <taxon>Marinobacter</taxon>
    </lineage>
</organism>
<keyword evidence="1" id="KW-0472">Membrane</keyword>
<dbReference type="RefSeq" id="WP_131483970.1">
    <property type="nucleotide sequence ID" value="NZ_SJDL01000052.1"/>
</dbReference>
<feature type="transmembrane region" description="Helical" evidence="1">
    <location>
        <begin position="80"/>
        <end position="105"/>
    </location>
</feature>
<gene>
    <name evidence="2" type="ORF">EZI54_21660</name>
</gene>
<dbReference type="Proteomes" id="UP000313645">
    <property type="component" value="Unassembled WGS sequence"/>
</dbReference>
<sequence length="141" mass="15683">MHIKRMAQCFIVLVFGFVALGPPIGSYIVARWIGYPTDDSIMIIVIVFGYGFGFVPALFSSIIDWMILLRLDREKKELQFIIAIIVGSVSGVVSGVIFFPVVWAVGLHAFIENPAKYLSVFVLSGLVCGVFNKVAWRRLVI</sequence>
<protein>
    <submittedName>
        <fullName evidence="2">Uncharacterized protein</fullName>
    </submittedName>
</protein>
<keyword evidence="1" id="KW-0812">Transmembrane</keyword>
<accession>A0ABY1ZI10</accession>
<comment type="caution">
    <text evidence="2">The sequence shown here is derived from an EMBL/GenBank/DDBJ whole genome shotgun (WGS) entry which is preliminary data.</text>
</comment>
<name>A0ABY1ZI10_9GAMM</name>
<keyword evidence="3" id="KW-1185">Reference proteome</keyword>
<dbReference type="EMBL" id="SJDL01000052">
    <property type="protein sequence ID" value="TBW48117.1"/>
    <property type="molecule type" value="Genomic_DNA"/>
</dbReference>